<protein>
    <submittedName>
        <fullName evidence="1">Uncharacterized protein</fullName>
    </submittedName>
</protein>
<name>A0ABR0BAG5_9CRUS</name>
<sequence>MVLFRDVFLLSLDPHAQLPFRLPLQVYRHELLQEKRLEPTHLSVVCWLVLSSGYLDLPVLPVLWACVSRLKAYNPFVGSTLERNINSPCKIVIRPTIMATNPFEPVYPLHCVFLWRAPELFRLLVVEHWAFRHVFLLFQKRPTPRCSSFLASNGCPLSLPDDLLMTPEVSASTLTMRFLSAAPSAHADPCHTSRFPVTDPCVPSEFGSYDFLRCSSILSWTLETDTCGISDSRSSNSA</sequence>
<dbReference type="Proteomes" id="UP001234178">
    <property type="component" value="Unassembled WGS sequence"/>
</dbReference>
<evidence type="ECO:0000313" key="2">
    <source>
        <dbReference type="Proteomes" id="UP001234178"/>
    </source>
</evidence>
<gene>
    <name evidence="1" type="ORF">OUZ56_033221</name>
</gene>
<dbReference type="EMBL" id="JAOYFB010000045">
    <property type="protein sequence ID" value="KAK4045575.1"/>
    <property type="molecule type" value="Genomic_DNA"/>
</dbReference>
<accession>A0ABR0BAG5</accession>
<reference evidence="1 2" key="1">
    <citation type="journal article" date="2023" name="Nucleic Acids Res.">
        <title>The hologenome of Daphnia magna reveals possible DNA methylation and microbiome-mediated evolution of the host genome.</title>
        <authorList>
            <person name="Chaturvedi A."/>
            <person name="Li X."/>
            <person name="Dhandapani V."/>
            <person name="Marshall H."/>
            <person name="Kissane S."/>
            <person name="Cuenca-Cambronero M."/>
            <person name="Asole G."/>
            <person name="Calvet F."/>
            <person name="Ruiz-Romero M."/>
            <person name="Marangio P."/>
            <person name="Guigo R."/>
            <person name="Rago D."/>
            <person name="Mirbahai L."/>
            <person name="Eastwood N."/>
            <person name="Colbourne J.K."/>
            <person name="Zhou J."/>
            <person name="Mallon E."/>
            <person name="Orsini L."/>
        </authorList>
    </citation>
    <scope>NUCLEOTIDE SEQUENCE [LARGE SCALE GENOMIC DNA]</scope>
    <source>
        <strain evidence="1">LRV0_1</strain>
    </source>
</reference>
<proteinExistence type="predicted"/>
<organism evidence="1 2">
    <name type="scientific">Daphnia magna</name>
    <dbReference type="NCBI Taxonomy" id="35525"/>
    <lineage>
        <taxon>Eukaryota</taxon>
        <taxon>Metazoa</taxon>
        <taxon>Ecdysozoa</taxon>
        <taxon>Arthropoda</taxon>
        <taxon>Crustacea</taxon>
        <taxon>Branchiopoda</taxon>
        <taxon>Diplostraca</taxon>
        <taxon>Cladocera</taxon>
        <taxon>Anomopoda</taxon>
        <taxon>Daphniidae</taxon>
        <taxon>Daphnia</taxon>
    </lineage>
</organism>
<evidence type="ECO:0000313" key="1">
    <source>
        <dbReference type="EMBL" id="KAK4045575.1"/>
    </source>
</evidence>
<keyword evidence="2" id="KW-1185">Reference proteome</keyword>
<comment type="caution">
    <text evidence="1">The sequence shown here is derived from an EMBL/GenBank/DDBJ whole genome shotgun (WGS) entry which is preliminary data.</text>
</comment>